<reference evidence="3 4" key="1">
    <citation type="submission" date="2015-12" db="EMBL/GenBank/DDBJ databases">
        <title>Draft genome sequence of the thermoanaerobe Thermotalea metallivorans, an isolate from the runoff channel of the Great Artesian Basin, Australia.</title>
        <authorList>
            <person name="Patel B.K."/>
        </authorList>
    </citation>
    <scope>NUCLEOTIDE SEQUENCE [LARGE SCALE GENOMIC DNA]</scope>
    <source>
        <strain evidence="3 4">B2-1</strain>
    </source>
</reference>
<keyword evidence="4" id="KW-1185">Reference proteome</keyword>
<name>A0A140L6Y7_9FIRM</name>
<evidence type="ECO:0000259" key="2">
    <source>
        <dbReference type="Pfam" id="PF09992"/>
    </source>
</evidence>
<feature type="signal peptide" evidence="1">
    <location>
        <begin position="1"/>
        <end position="21"/>
    </location>
</feature>
<comment type="caution">
    <text evidence="3">The sequence shown here is derived from an EMBL/GenBank/DDBJ whole genome shotgun (WGS) entry which is preliminary data.</text>
</comment>
<dbReference type="RefSeq" id="WP_157064931.1">
    <property type="nucleotide sequence ID" value="NZ_LOEE01000028.1"/>
</dbReference>
<feature type="domain" description="Phosphodiester glycosidase" evidence="2">
    <location>
        <begin position="209"/>
        <end position="384"/>
    </location>
</feature>
<sequence>MQRWKKWIVSSALAISLTAVSSLTPVHGDWTQSLYEEKKEEYIATGVKHEQLLRFTDKGWLNVHVMRIHLGDEFTSLEVLFNQNGLGNKAKLSELANQNSRIVGAINGDFFNTKGSATLGPMVKNGELISTPFYIPNQMAVFHQTKEGMPAVGYWEHALVQLTNKRSQTVLPMGSVNKESDYGDTAILFTPVWGEKTPPLSPSLSGAVEMVIENNAVKEILNAKDGTVIPKNGSVVFATGSFAALIQNSFAVGDEVELTMAANPDFRSLSLAMGGGALLVKDGTIPPAFSHEIKGNHPRTAIGISKDNKEVLFVTIDGRSASYTGVTQRELAEIMISLGAHQAINLDGGGSTEMVLRPLGEENKRIVNHLSDGSERRLMNGIGVLNTAPKAAIRGIKLQAQDANVFSGTSRQLEVKAYDQNYNPLAVDYSRIRWHVTGVKGTFAGNTFKPSTAGKAVIAAEYEGKYATFEMNVLAAPVSLQLSPGKLFIDKNGERPITIKGTDADGYSASIDPKEVVFEVPPSLGSIDPRGYFKAASKNASGLIKATFQGLEAYAQVVVGSNEILVDDFENPNGSFLSYPAEVTGSYQLAPFPKSGNFSGLLTYDFTSTDATRAAYLVFNNGGISFDKPPTKIGLWVYGNEGGGHSLKAKLVGADGSVHNITLAAAIDWSGWKYVEAPIPPTLKVPVILERIYIVETNPLAKDTGRIYMDGLTVFYPSAFDGAVPQASVKDQRNTQAPLKGKNSFRFFAHGKVSGIDTLLDKLAVGKMAALANDGAELNIFTESIDPSLKDSLKKSVLLADGSYTATKHNNSVFIQLDNRKGSLRESNGQQWPWFINTIKNTDAKQIFVLLPKPLSFTDPLEEKLLKDTLEKVKKDNNADVWVLTGGGTDFTVTPQNGIRYVTLKDYPLHNEIDIFTQLTYMVFTVNEDKVTYEILPMYTK</sequence>
<organism evidence="3 4">
    <name type="scientific">Thermotalea metallivorans</name>
    <dbReference type="NCBI Taxonomy" id="520762"/>
    <lineage>
        <taxon>Bacteria</taxon>
        <taxon>Bacillati</taxon>
        <taxon>Bacillota</taxon>
        <taxon>Clostridia</taxon>
        <taxon>Peptostreptococcales</taxon>
        <taxon>Thermotaleaceae</taxon>
        <taxon>Thermotalea</taxon>
    </lineage>
</organism>
<keyword evidence="1" id="KW-0732">Signal</keyword>
<dbReference type="AlphaFoldDB" id="A0A140L6Y7"/>
<dbReference type="Proteomes" id="UP000070456">
    <property type="component" value="Unassembled WGS sequence"/>
</dbReference>
<dbReference type="OrthoDB" id="9809781at2"/>
<evidence type="ECO:0000313" key="4">
    <source>
        <dbReference type="Proteomes" id="UP000070456"/>
    </source>
</evidence>
<dbReference type="PANTHER" id="PTHR40446">
    <property type="entry name" value="N-ACETYLGLUCOSAMINE-1-PHOSPHODIESTER ALPHA-N-ACETYLGLUCOSAMINIDASE"/>
    <property type="match status" value="1"/>
</dbReference>
<dbReference type="PANTHER" id="PTHR40446:SF2">
    <property type="entry name" value="N-ACETYLGLUCOSAMINE-1-PHOSPHODIESTER ALPHA-N-ACETYLGLUCOSAMINIDASE"/>
    <property type="match status" value="1"/>
</dbReference>
<dbReference type="PATRIC" id="fig|520762.4.peg.1414"/>
<protein>
    <recommendedName>
        <fullName evidence="2">Phosphodiester glycosidase domain-containing protein</fullName>
    </recommendedName>
</protein>
<accession>A0A140L6Y7</accession>
<evidence type="ECO:0000256" key="1">
    <source>
        <dbReference type="SAM" id="SignalP"/>
    </source>
</evidence>
<dbReference type="InterPro" id="IPR018711">
    <property type="entry name" value="NAGPA"/>
</dbReference>
<dbReference type="EMBL" id="LOEE01000028">
    <property type="protein sequence ID" value="KXG76312.1"/>
    <property type="molecule type" value="Genomic_DNA"/>
</dbReference>
<dbReference type="STRING" id="520762.AN619_12690"/>
<evidence type="ECO:0000313" key="3">
    <source>
        <dbReference type="EMBL" id="KXG76312.1"/>
    </source>
</evidence>
<dbReference type="Pfam" id="PF09992">
    <property type="entry name" value="NAGPA"/>
    <property type="match status" value="1"/>
</dbReference>
<feature type="chain" id="PRO_5039301695" description="Phosphodiester glycosidase domain-containing protein" evidence="1">
    <location>
        <begin position="22"/>
        <end position="941"/>
    </location>
</feature>
<proteinExistence type="predicted"/>
<gene>
    <name evidence="3" type="ORF">AN619_12690</name>
</gene>